<keyword evidence="4 5" id="KW-0720">Serine protease</keyword>
<dbReference type="Pfam" id="PF00082">
    <property type="entry name" value="Peptidase_S8"/>
    <property type="match status" value="1"/>
</dbReference>
<dbReference type="PANTHER" id="PTHR43806">
    <property type="entry name" value="PEPTIDASE S8"/>
    <property type="match status" value="1"/>
</dbReference>
<dbReference type="Gene3D" id="3.40.50.200">
    <property type="entry name" value="Peptidase S8/S53 domain"/>
    <property type="match status" value="1"/>
</dbReference>
<keyword evidence="3 5" id="KW-0378">Hydrolase</keyword>
<dbReference type="GO" id="GO:0004252">
    <property type="term" value="F:serine-type endopeptidase activity"/>
    <property type="evidence" value="ECO:0007669"/>
    <property type="project" value="UniProtKB-UniRule"/>
</dbReference>
<dbReference type="Proteomes" id="UP000502756">
    <property type="component" value="Chromosome"/>
</dbReference>
<evidence type="ECO:0000259" key="7">
    <source>
        <dbReference type="Pfam" id="PF00082"/>
    </source>
</evidence>
<evidence type="ECO:0000256" key="6">
    <source>
        <dbReference type="SAM" id="MobiDB-lite"/>
    </source>
</evidence>
<evidence type="ECO:0000256" key="2">
    <source>
        <dbReference type="ARBA" id="ARBA00022670"/>
    </source>
</evidence>
<dbReference type="InterPro" id="IPR050131">
    <property type="entry name" value="Peptidase_S8_subtilisin-like"/>
</dbReference>
<feature type="region of interest" description="Disordered" evidence="6">
    <location>
        <begin position="125"/>
        <end position="156"/>
    </location>
</feature>
<feature type="active site" description="Charge relay system" evidence="5">
    <location>
        <position position="188"/>
    </location>
</feature>
<dbReference type="GO" id="GO:0006508">
    <property type="term" value="P:proteolysis"/>
    <property type="evidence" value="ECO:0007669"/>
    <property type="project" value="UniProtKB-KW"/>
</dbReference>
<evidence type="ECO:0000256" key="3">
    <source>
        <dbReference type="ARBA" id="ARBA00022801"/>
    </source>
</evidence>
<dbReference type="CDD" id="cd00306">
    <property type="entry name" value="Peptidases_S8_S53"/>
    <property type="match status" value="1"/>
</dbReference>
<gene>
    <name evidence="8" type="ORF">HNV11_09235</name>
</gene>
<comment type="similarity">
    <text evidence="1 5">Belongs to the peptidase S8 family.</text>
</comment>
<dbReference type="KEGG" id="stae:HNV11_09235"/>
<feature type="domain" description="Peptidase S8/S53" evidence="7">
    <location>
        <begin position="183"/>
        <end position="542"/>
    </location>
</feature>
<protein>
    <submittedName>
        <fullName evidence="8">S8/S53 family peptidase</fullName>
    </submittedName>
</protein>
<name>A0A6M5Y6K7_9BACT</name>
<evidence type="ECO:0000256" key="5">
    <source>
        <dbReference type="PROSITE-ProRule" id="PRU01240"/>
    </source>
</evidence>
<evidence type="ECO:0000256" key="4">
    <source>
        <dbReference type="ARBA" id="ARBA00022825"/>
    </source>
</evidence>
<feature type="active site" description="Charge relay system" evidence="5">
    <location>
        <position position="300"/>
    </location>
</feature>
<proteinExistence type="inferred from homology"/>
<keyword evidence="9" id="KW-1185">Reference proteome</keyword>
<organism evidence="8 9">
    <name type="scientific">Spirosoma taeanense</name>
    <dbReference type="NCBI Taxonomy" id="2735870"/>
    <lineage>
        <taxon>Bacteria</taxon>
        <taxon>Pseudomonadati</taxon>
        <taxon>Bacteroidota</taxon>
        <taxon>Cytophagia</taxon>
        <taxon>Cytophagales</taxon>
        <taxon>Cytophagaceae</taxon>
        <taxon>Spirosoma</taxon>
    </lineage>
</organism>
<accession>A0A6M5Y6K7</accession>
<dbReference type="EMBL" id="CP053435">
    <property type="protein sequence ID" value="QJW89549.1"/>
    <property type="molecule type" value="Genomic_DNA"/>
</dbReference>
<reference evidence="8 9" key="1">
    <citation type="submission" date="2020-05" db="EMBL/GenBank/DDBJ databases">
        <title>Genome sequencing of Spirosoma sp. TS118.</title>
        <authorList>
            <person name="Lee J.-H."/>
            <person name="Jeong S."/>
            <person name="Zhao L."/>
            <person name="Jung J.-H."/>
            <person name="Kim M.-K."/>
            <person name="Lim S."/>
        </authorList>
    </citation>
    <scope>NUCLEOTIDE SEQUENCE [LARGE SCALE GENOMIC DNA]</scope>
    <source>
        <strain evidence="8 9">TS118</strain>
    </source>
</reference>
<dbReference type="InterPro" id="IPR000209">
    <property type="entry name" value="Peptidase_S8/S53_dom"/>
</dbReference>
<evidence type="ECO:0000313" key="9">
    <source>
        <dbReference type="Proteomes" id="UP000502756"/>
    </source>
</evidence>
<keyword evidence="2 5" id="KW-0645">Protease</keyword>
<feature type="active site" description="Charge relay system" evidence="5">
    <location>
        <position position="500"/>
    </location>
</feature>
<dbReference type="SUPFAM" id="SSF52743">
    <property type="entry name" value="Subtilisin-like"/>
    <property type="match status" value="1"/>
</dbReference>
<dbReference type="PANTHER" id="PTHR43806:SF11">
    <property type="entry name" value="CEREVISIN-RELATED"/>
    <property type="match status" value="1"/>
</dbReference>
<dbReference type="AlphaFoldDB" id="A0A6M5Y6K7"/>
<evidence type="ECO:0000313" key="8">
    <source>
        <dbReference type="EMBL" id="QJW89549.1"/>
    </source>
</evidence>
<dbReference type="RefSeq" id="WP_171739388.1">
    <property type="nucleotide sequence ID" value="NZ_CP053435.1"/>
</dbReference>
<dbReference type="PROSITE" id="PS51892">
    <property type="entry name" value="SUBTILASE"/>
    <property type="match status" value="1"/>
</dbReference>
<sequence length="567" mass="63179">MPESDPRFKFLSGQVAEYPDPKNRIRQYAIRKQKIVIVTADDLNLLESGKLEVETTPDRTGKRVKLGSVSGDKKVRIIRSDCPELEAKEAPARFTVLLEWDETTTEPFPDLELWDNGGSRRITPISQTDNFLLSGDRDTNPPPPRPPIAASEPLNTAESDFKLVSSDDLDNYRQYSGPCTIPTVAVLDTGIKFNLNNLGEPTLPNPYVYRDANNQERRFRLAYQDQPIKDCNAMYDNHLGYCAIRSYGQQEFLTSLSTRLAQLGQARSTPPNASQVRNSPYDDYRLIDRNNRNQLLDARHGTTIAAIIQQNGDNAPILPVKAFDNLGFSTLFDVLNALNYVLHRRDVDDIRVVNMSWIFGRDEPLFRDKIEQLMRAGVFVVAAAGNEKQTADPNLDNIPVYPACYSIDFPNVITVTSVMQVYSSGQSKLHLGHSIAGKLLSDLLQHTGLFSSQNGLAKPQKNGYVAVENYSCRFVNVGVVSTYGHFASPFWNGAPLRGSSFASAFVSGFVVRQLHERPDLLPAGTVSKYTMAEVRQELLSAMSGTDRRLREGYVSGGYYLDGYGAEA</sequence>
<evidence type="ECO:0000256" key="1">
    <source>
        <dbReference type="ARBA" id="ARBA00011073"/>
    </source>
</evidence>
<dbReference type="InterPro" id="IPR036852">
    <property type="entry name" value="Peptidase_S8/S53_dom_sf"/>
</dbReference>